<dbReference type="Gene3D" id="3.30.300.20">
    <property type="match status" value="1"/>
</dbReference>
<evidence type="ECO:0000313" key="1">
    <source>
        <dbReference type="EMBL" id="OFI05906.1"/>
    </source>
</evidence>
<dbReference type="EC" id="1.11.1.-" evidence="1"/>
<comment type="caution">
    <text evidence="1">The sequence shown here is derived from an EMBL/GenBank/DDBJ whole genome shotgun (WGS) entry which is preliminary data.</text>
</comment>
<dbReference type="InterPro" id="IPR036102">
    <property type="entry name" value="OsmC/Ohrsf"/>
</dbReference>
<name>A0A1E8EY72_9CLOT</name>
<keyword evidence="2" id="KW-1185">Reference proteome</keyword>
<accession>A0A1E8EY72</accession>
<dbReference type="GO" id="GO:0004601">
    <property type="term" value="F:peroxidase activity"/>
    <property type="evidence" value="ECO:0007669"/>
    <property type="project" value="UniProtKB-KW"/>
</dbReference>
<dbReference type="EMBL" id="LZFO01000019">
    <property type="protein sequence ID" value="OFI05906.1"/>
    <property type="molecule type" value="Genomic_DNA"/>
</dbReference>
<keyword evidence="1" id="KW-0575">Peroxidase</keyword>
<evidence type="ECO:0000313" key="2">
    <source>
        <dbReference type="Proteomes" id="UP000175744"/>
    </source>
</evidence>
<dbReference type="PANTHER" id="PTHR35368:SF1">
    <property type="entry name" value="HYDROPEROXIDE REDUCTASE"/>
    <property type="match status" value="1"/>
</dbReference>
<dbReference type="InterPro" id="IPR015946">
    <property type="entry name" value="KH_dom-like_a/b"/>
</dbReference>
<protein>
    <submittedName>
        <fullName evidence="1">Hydroperoxide reductase</fullName>
        <ecNumber evidence="1">1.11.1.-</ecNumber>
    </submittedName>
</protein>
<dbReference type="AlphaFoldDB" id="A0A1E8EY72"/>
<dbReference type="InterPro" id="IPR003718">
    <property type="entry name" value="OsmC/Ohr_fam"/>
</dbReference>
<dbReference type="Pfam" id="PF02566">
    <property type="entry name" value="OsmC"/>
    <property type="match status" value="1"/>
</dbReference>
<dbReference type="STRING" id="1121290.CLAOCE_14510"/>
<organism evidence="1 2">
    <name type="scientific">Clostridium acetireducens DSM 10703</name>
    <dbReference type="NCBI Taxonomy" id="1121290"/>
    <lineage>
        <taxon>Bacteria</taxon>
        <taxon>Bacillati</taxon>
        <taxon>Bacillota</taxon>
        <taxon>Clostridia</taxon>
        <taxon>Eubacteriales</taxon>
        <taxon>Clostridiaceae</taxon>
        <taxon>Clostridium</taxon>
    </lineage>
</organism>
<dbReference type="InterPro" id="IPR052924">
    <property type="entry name" value="OsmC/Ohr_hydroprdx_reductase"/>
</dbReference>
<dbReference type="SUPFAM" id="SSF82784">
    <property type="entry name" value="OsmC-like"/>
    <property type="match status" value="1"/>
</dbReference>
<dbReference type="RefSeq" id="WP_070110435.1">
    <property type="nucleotide sequence ID" value="NZ_LZFO01000019.1"/>
</dbReference>
<proteinExistence type="predicted"/>
<dbReference type="Proteomes" id="UP000175744">
    <property type="component" value="Unassembled WGS sequence"/>
</dbReference>
<reference evidence="1 2" key="1">
    <citation type="submission" date="2016-06" db="EMBL/GenBank/DDBJ databases">
        <title>Genome sequence of Clostridium acetireducens DSM 10703.</title>
        <authorList>
            <person name="Poehlein A."/>
            <person name="Fluechter S."/>
            <person name="Duerre P."/>
            <person name="Daniel R."/>
        </authorList>
    </citation>
    <scope>NUCLEOTIDE SEQUENCE [LARGE SCALE GENOMIC DNA]</scope>
    <source>
        <strain evidence="1 2">DSM 10703</strain>
    </source>
</reference>
<dbReference type="OrthoDB" id="1433018at2"/>
<gene>
    <name evidence="1" type="ORF">CLOACE_14510</name>
</gene>
<dbReference type="PATRIC" id="fig|1121290.3.peg.1435"/>
<dbReference type="PANTHER" id="PTHR35368">
    <property type="entry name" value="HYDROPEROXIDE REDUCTASE"/>
    <property type="match status" value="1"/>
</dbReference>
<keyword evidence="1" id="KW-0560">Oxidoreductase</keyword>
<sequence>MAITVFKAVARAKDGIKIECDNTRGHKIVMDEPQDLGGTDTGMNPVEAVLCALGACQSIVAKAFAGMQGIDIEDFWVEVEGDLDPDGFQGVNPNVRPGIQSIRTKMHIKSNAPEDKIKEYVEFIEKTCPVGDTIQNAAKITNNYVIEK</sequence>